<evidence type="ECO:0000313" key="1">
    <source>
        <dbReference type="EMBL" id="KAJ7557865.1"/>
    </source>
</evidence>
<accession>A0ACC2DUB7</accession>
<evidence type="ECO:0000313" key="2">
    <source>
        <dbReference type="Proteomes" id="UP001162992"/>
    </source>
</evidence>
<comment type="caution">
    <text evidence="1">The sequence shown here is derived from an EMBL/GenBank/DDBJ whole genome shotgun (WGS) entry which is preliminary data.</text>
</comment>
<reference evidence="2" key="1">
    <citation type="journal article" date="2024" name="Proc. Natl. Acad. Sci. U.S.A.">
        <title>Extraordinary preservation of gene collinearity over three hundred million years revealed in homosporous lycophytes.</title>
        <authorList>
            <person name="Li C."/>
            <person name="Wickell D."/>
            <person name="Kuo L.Y."/>
            <person name="Chen X."/>
            <person name="Nie B."/>
            <person name="Liao X."/>
            <person name="Peng D."/>
            <person name="Ji J."/>
            <person name="Jenkins J."/>
            <person name="Williams M."/>
            <person name="Shu S."/>
            <person name="Plott C."/>
            <person name="Barry K."/>
            <person name="Rajasekar S."/>
            <person name="Grimwood J."/>
            <person name="Han X."/>
            <person name="Sun S."/>
            <person name="Hou Z."/>
            <person name="He W."/>
            <person name="Dai G."/>
            <person name="Sun C."/>
            <person name="Schmutz J."/>
            <person name="Leebens-Mack J.H."/>
            <person name="Li F.W."/>
            <person name="Wang L."/>
        </authorList>
    </citation>
    <scope>NUCLEOTIDE SEQUENCE [LARGE SCALE GENOMIC DNA]</scope>
    <source>
        <strain evidence="2">cv. PW_Plant_1</strain>
    </source>
</reference>
<name>A0ACC2DUB7_DIPCM</name>
<proteinExistence type="predicted"/>
<dbReference type="EMBL" id="CM055095">
    <property type="protein sequence ID" value="KAJ7557865.1"/>
    <property type="molecule type" value="Genomic_DNA"/>
</dbReference>
<sequence length="611" mass="66393">MLEVLDRRITRSLSAELQARAQLQAPIHGLQGGQTQQIAGAASHSQGQDMSRFAAASGNAEEFSRGGSMAMDHAPILRNCSEEILLRSFMDAQMAPANEGMGFLGPPQVPRINSEELFNSWLSTTESPGTSGLPPFSAQHRPPQPSRKMSNELAALLGPQSGIPIPPFDMSRCMEFNYNHNSSVDAVTKESNHMKPRNGVANRGFQHNHPSLQLINWFNQSQIMTRSRSSELRQKYLALQDGQTIPPSAATLQWLATQGTYELNQAVASLGAFTRGLANGSPDSASPTSHQTSSIPSSPAKLPLQEKGDSVSAVVSMLKGSLERKKQSTRPHQAKNAARLSQLRPSAYVQEESYNQMQAPQLNNFQSTEAQQQLQQNQNAALSASLLSGNEQFQSGMLALHAQSPSDSSGGAPGLSAGAANSEGPCNSGPTASIRNNFMNPSGHSRIVDQPLLQSNGGNQPSPTSNGPSSEDVPYEGALQAEFQKRQAHLSQPGSLTSCKSGFTIDVEGSSKKRRVERKRMMTEAKGRGYTPMMPSDLQAALKRCDTLEKEVRSLKLNLSFMNRKDSEQTKQIEDLETRNEELLEEKNQLLEELAHFNSSQGSGRVKFRSI</sequence>
<keyword evidence="2" id="KW-1185">Reference proteome</keyword>
<organism evidence="1 2">
    <name type="scientific">Diphasiastrum complanatum</name>
    <name type="common">Issler's clubmoss</name>
    <name type="synonym">Lycopodium complanatum</name>
    <dbReference type="NCBI Taxonomy" id="34168"/>
    <lineage>
        <taxon>Eukaryota</taxon>
        <taxon>Viridiplantae</taxon>
        <taxon>Streptophyta</taxon>
        <taxon>Embryophyta</taxon>
        <taxon>Tracheophyta</taxon>
        <taxon>Lycopodiopsida</taxon>
        <taxon>Lycopodiales</taxon>
        <taxon>Lycopodiaceae</taxon>
        <taxon>Lycopodioideae</taxon>
        <taxon>Diphasiastrum</taxon>
    </lineage>
</organism>
<dbReference type="Proteomes" id="UP001162992">
    <property type="component" value="Chromosome 4"/>
</dbReference>
<gene>
    <name evidence="1" type="ORF">O6H91_04G013100</name>
</gene>
<protein>
    <submittedName>
        <fullName evidence="1">Uncharacterized protein</fullName>
    </submittedName>
</protein>